<evidence type="ECO:0000313" key="1">
    <source>
        <dbReference type="EMBL" id="MCI86830.1"/>
    </source>
</evidence>
<dbReference type="AlphaFoldDB" id="A0A392VKB9"/>
<protein>
    <submittedName>
        <fullName evidence="1">Uncharacterized protein</fullName>
    </submittedName>
</protein>
<evidence type="ECO:0000313" key="2">
    <source>
        <dbReference type="Proteomes" id="UP000265520"/>
    </source>
</evidence>
<sequence length="39" mass="4216">MLPKPSAPISPPPSLIRVISLHHEDPIRPPSRSLPPSTP</sequence>
<dbReference type="EMBL" id="LXQA011150737">
    <property type="protein sequence ID" value="MCI86830.1"/>
    <property type="molecule type" value="Genomic_DNA"/>
</dbReference>
<proteinExistence type="predicted"/>
<keyword evidence="2" id="KW-1185">Reference proteome</keyword>
<feature type="non-terminal residue" evidence="1">
    <location>
        <position position="39"/>
    </location>
</feature>
<organism evidence="1 2">
    <name type="scientific">Trifolium medium</name>
    <dbReference type="NCBI Taxonomy" id="97028"/>
    <lineage>
        <taxon>Eukaryota</taxon>
        <taxon>Viridiplantae</taxon>
        <taxon>Streptophyta</taxon>
        <taxon>Embryophyta</taxon>
        <taxon>Tracheophyta</taxon>
        <taxon>Spermatophyta</taxon>
        <taxon>Magnoliopsida</taxon>
        <taxon>eudicotyledons</taxon>
        <taxon>Gunneridae</taxon>
        <taxon>Pentapetalae</taxon>
        <taxon>rosids</taxon>
        <taxon>fabids</taxon>
        <taxon>Fabales</taxon>
        <taxon>Fabaceae</taxon>
        <taxon>Papilionoideae</taxon>
        <taxon>50 kb inversion clade</taxon>
        <taxon>NPAAA clade</taxon>
        <taxon>Hologalegina</taxon>
        <taxon>IRL clade</taxon>
        <taxon>Trifolieae</taxon>
        <taxon>Trifolium</taxon>
    </lineage>
</organism>
<reference evidence="1 2" key="1">
    <citation type="journal article" date="2018" name="Front. Plant Sci.">
        <title>Red Clover (Trifolium pratense) and Zigzag Clover (T. medium) - A Picture of Genomic Similarities and Differences.</title>
        <authorList>
            <person name="Dluhosova J."/>
            <person name="Istvanek J."/>
            <person name="Nedelnik J."/>
            <person name="Repkova J."/>
        </authorList>
    </citation>
    <scope>NUCLEOTIDE SEQUENCE [LARGE SCALE GENOMIC DNA]</scope>
    <source>
        <strain evidence="2">cv. 10/8</strain>
        <tissue evidence="1">Leaf</tissue>
    </source>
</reference>
<dbReference type="Proteomes" id="UP000265520">
    <property type="component" value="Unassembled WGS sequence"/>
</dbReference>
<name>A0A392VKB9_9FABA</name>
<accession>A0A392VKB9</accession>
<comment type="caution">
    <text evidence="1">The sequence shown here is derived from an EMBL/GenBank/DDBJ whole genome shotgun (WGS) entry which is preliminary data.</text>
</comment>